<name>A0ACB8CPP5_DERSI</name>
<comment type="caution">
    <text evidence="1">The sequence shown here is derived from an EMBL/GenBank/DDBJ whole genome shotgun (WGS) entry which is preliminary data.</text>
</comment>
<dbReference type="Proteomes" id="UP000821865">
    <property type="component" value="Chromosome 5"/>
</dbReference>
<keyword evidence="2" id="KW-1185">Reference proteome</keyword>
<accession>A0ACB8CPP5</accession>
<protein>
    <submittedName>
        <fullName evidence="1">Uncharacterized protein</fullName>
    </submittedName>
</protein>
<evidence type="ECO:0000313" key="2">
    <source>
        <dbReference type="Proteomes" id="UP000821865"/>
    </source>
</evidence>
<sequence>MAHKNTDTVIWQWNCRGYRHKQPVLRQHLRTSSREPDVLILQETHDTPITLPGYQPFIAANAPHGVSTLVRQRITAIEHDLHDRRTEHLFIELIPHKKRTDGIFILNIDNAPSLRHSRFLTLFKKALNAAGSSPLVIGGDFSLPHTGNRRRSSHLESVPSAGIDLLYYGHAMRCSTRSSAARSVESTPRYSSSGSEAAWLPTTEARVSKAACHETPRQERNESAPNAAPPIDTRERASVKKGSRHETGSRARTLFLPSPEVVRAFSRVRPKHPAGIVDAVDASPQDLLLRIAADEGFSTTRQLIRNTRWSRFRSVDVVLGRLGNHRRCLTTSLLELDFTFGACLASELLLLPRRWSKTPQTCVDSPSASFRRRVSLRIVSGAAPRGPKPLGRARTELLLSRGFCCARPLWFVVPLSSAADGVVVAGPEDRARAHDATRESNVTVRLHPRKRTSISVISPLAFFFHI</sequence>
<reference evidence="1" key="1">
    <citation type="submission" date="2020-05" db="EMBL/GenBank/DDBJ databases">
        <title>Large-scale comparative analyses of tick genomes elucidate their genetic diversity and vector capacities.</title>
        <authorList>
            <person name="Jia N."/>
            <person name="Wang J."/>
            <person name="Shi W."/>
            <person name="Du L."/>
            <person name="Sun Y."/>
            <person name="Zhan W."/>
            <person name="Jiang J."/>
            <person name="Wang Q."/>
            <person name="Zhang B."/>
            <person name="Ji P."/>
            <person name="Sakyi L.B."/>
            <person name="Cui X."/>
            <person name="Yuan T."/>
            <person name="Jiang B."/>
            <person name="Yang W."/>
            <person name="Lam T.T.-Y."/>
            <person name="Chang Q."/>
            <person name="Ding S."/>
            <person name="Wang X."/>
            <person name="Zhu J."/>
            <person name="Ruan X."/>
            <person name="Zhao L."/>
            <person name="Wei J."/>
            <person name="Que T."/>
            <person name="Du C."/>
            <person name="Cheng J."/>
            <person name="Dai P."/>
            <person name="Han X."/>
            <person name="Huang E."/>
            <person name="Gao Y."/>
            <person name="Liu J."/>
            <person name="Shao H."/>
            <person name="Ye R."/>
            <person name="Li L."/>
            <person name="Wei W."/>
            <person name="Wang X."/>
            <person name="Wang C."/>
            <person name="Yang T."/>
            <person name="Huo Q."/>
            <person name="Li W."/>
            <person name="Guo W."/>
            <person name="Chen H."/>
            <person name="Zhou L."/>
            <person name="Ni X."/>
            <person name="Tian J."/>
            <person name="Zhou Y."/>
            <person name="Sheng Y."/>
            <person name="Liu T."/>
            <person name="Pan Y."/>
            <person name="Xia L."/>
            <person name="Li J."/>
            <person name="Zhao F."/>
            <person name="Cao W."/>
        </authorList>
    </citation>
    <scope>NUCLEOTIDE SEQUENCE</scope>
    <source>
        <strain evidence="1">Dsil-2018</strain>
    </source>
</reference>
<dbReference type="EMBL" id="CM023474">
    <property type="protein sequence ID" value="KAH7948985.1"/>
    <property type="molecule type" value="Genomic_DNA"/>
</dbReference>
<organism evidence="1 2">
    <name type="scientific">Dermacentor silvarum</name>
    <name type="common">Tick</name>
    <dbReference type="NCBI Taxonomy" id="543639"/>
    <lineage>
        <taxon>Eukaryota</taxon>
        <taxon>Metazoa</taxon>
        <taxon>Ecdysozoa</taxon>
        <taxon>Arthropoda</taxon>
        <taxon>Chelicerata</taxon>
        <taxon>Arachnida</taxon>
        <taxon>Acari</taxon>
        <taxon>Parasitiformes</taxon>
        <taxon>Ixodida</taxon>
        <taxon>Ixodoidea</taxon>
        <taxon>Ixodidae</taxon>
        <taxon>Rhipicephalinae</taxon>
        <taxon>Dermacentor</taxon>
    </lineage>
</organism>
<gene>
    <name evidence="1" type="ORF">HPB49_003848</name>
</gene>
<evidence type="ECO:0000313" key="1">
    <source>
        <dbReference type="EMBL" id="KAH7948985.1"/>
    </source>
</evidence>
<proteinExistence type="predicted"/>